<protein>
    <recommendedName>
        <fullName evidence="9">C2H2-type domain-containing protein</fullName>
    </recommendedName>
</protein>
<keyword evidence="7" id="KW-0539">Nucleus</keyword>
<evidence type="ECO:0000256" key="3">
    <source>
        <dbReference type="ARBA" id="ARBA00022771"/>
    </source>
</evidence>
<evidence type="ECO:0000256" key="5">
    <source>
        <dbReference type="ARBA" id="ARBA00023015"/>
    </source>
</evidence>
<dbReference type="EMBL" id="NKXS01004051">
    <property type="protein sequence ID" value="PIN07595.1"/>
    <property type="molecule type" value="Genomic_DNA"/>
</dbReference>
<organism evidence="10 11">
    <name type="scientific">Handroanthus impetiginosus</name>
    <dbReference type="NCBI Taxonomy" id="429701"/>
    <lineage>
        <taxon>Eukaryota</taxon>
        <taxon>Viridiplantae</taxon>
        <taxon>Streptophyta</taxon>
        <taxon>Embryophyta</taxon>
        <taxon>Tracheophyta</taxon>
        <taxon>Spermatophyta</taxon>
        <taxon>Magnoliopsida</taxon>
        <taxon>eudicotyledons</taxon>
        <taxon>Gunneridae</taxon>
        <taxon>Pentapetalae</taxon>
        <taxon>asterids</taxon>
        <taxon>lamiids</taxon>
        <taxon>Lamiales</taxon>
        <taxon>Bignoniaceae</taxon>
        <taxon>Crescentiina</taxon>
        <taxon>Tabebuia alliance</taxon>
        <taxon>Handroanthus</taxon>
    </lineage>
</organism>
<evidence type="ECO:0000259" key="9">
    <source>
        <dbReference type="PROSITE" id="PS50157"/>
    </source>
</evidence>
<comment type="caution">
    <text evidence="10">The sequence shown here is derived from an EMBL/GenBank/DDBJ whole genome shotgun (WGS) entry which is preliminary data.</text>
</comment>
<dbReference type="SMART" id="SM00355">
    <property type="entry name" value="ZnF_C2H2"/>
    <property type="match status" value="1"/>
</dbReference>
<dbReference type="InterPro" id="IPR052426">
    <property type="entry name" value="Plant_dev_regulator"/>
</dbReference>
<evidence type="ECO:0000313" key="10">
    <source>
        <dbReference type="EMBL" id="PIN07595.1"/>
    </source>
</evidence>
<keyword evidence="5" id="KW-0805">Transcription regulation</keyword>
<evidence type="ECO:0000256" key="4">
    <source>
        <dbReference type="ARBA" id="ARBA00022833"/>
    </source>
</evidence>
<keyword evidence="11" id="KW-1185">Reference proteome</keyword>
<keyword evidence="2" id="KW-0479">Metal-binding</keyword>
<dbReference type="Gene3D" id="3.30.160.60">
    <property type="entry name" value="Classic Zinc Finger"/>
    <property type="match status" value="1"/>
</dbReference>
<keyword evidence="4" id="KW-0862">Zinc</keyword>
<dbReference type="PANTHER" id="PTHR45801:SF111">
    <property type="entry name" value="C2H2 AND C2HC ZINC FINGERS SUPERFAMILY PROTEIN"/>
    <property type="match status" value="1"/>
</dbReference>
<dbReference type="Pfam" id="PF13912">
    <property type="entry name" value="zf-C2H2_6"/>
    <property type="match status" value="1"/>
</dbReference>
<dbReference type="InterPro" id="IPR013087">
    <property type="entry name" value="Znf_C2H2_type"/>
</dbReference>
<dbReference type="GO" id="GO:0005634">
    <property type="term" value="C:nucleus"/>
    <property type="evidence" value="ECO:0007669"/>
    <property type="project" value="UniProtKB-SubCell"/>
</dbReference>
<dbReference type="PROSITE" id="PS00028">
    <property type="entry name" value="ZINC_FINGER_C2H2_1"/>
    <property type="match status" value="1"/>
</dbReference>
<proteinExistence type="predicted"/>
<name>A0A2G9GQU1_9LAMI</name>
<dbReference type="GO" id="GO:0008270">
    <property type="term" value="F:zinc ion binding"/>
    <property type="evidence" value="ECO:0007669"/>
    <property type="project" value="UniProtKB-KW"/>
</dbReference>
<evidence type="ECO:0000256" key="2">
    <source>
        <dbReference type="ARBA" id="ARBA00022723"/>
    </source>
</evidence>
<dbReference type="PROSITE" id="PS50157">
    <property type="entry name" value="ZINC_FINGER_C2H2_2"/>
    <property type="match status" value="1"/>
</dbReference>
<sequence>MNINPSGPENFDPTIIWRSDEFAQNSGRSNYRCTFCSRGFSNAQALGGHMNIHRKDRAKLKEFPNEISLTLDLIGNSSTGEKLSLEKIDDFRNIEVVSSYKENSKIRLPLFAEAPTVSGGGEAADGGSGRFEKDLKKSKMELIDAEVDLELRLGPEPHFNAKTKR</sequence>
<evidence type="ECO:0000256" key="8">
    <source>
        <dbReference type="PROSITE-ProRule" id="PRU00042"/>
    </source>
</evidence>
<keyword evidence="6" id="KW-0804">Transcription</keyword>
<dbReference type="PANTHER" id="PTHR45801">
    <property type="entry name" value="OS07G0101800 PROTEIN"/>
    <property type="match status" value="1"/>
</dbReference>
<dbReference type="Proteomes" id="UP000231279">
    <property type="component" value="Unassembled WGS sequence"/>
</dbReference>
<accession>A0A2G9GQU1</accession>
<dbReference type="OrthoDB" id="780709at2759"/>
<dbReference type="InterPro" id="IPR036236">
    <property type="entry name" value="Znf_C2H2_sf"/>
</dbReference>
<dbReference type="AlphaFoldDB" id="A0A2G9GQU1"/>
<evidence type="ECO:0000313" key="11">
    <source>
        <dbReference type="Proteomes" id="UP000231279"/>
    </source>
</evidence>
<evidence type="ECO:0000256" key="7">
    <source>
        <dbReference type="ARBA" id="ARBA00023242"/>
    </source>
</evidence>
<evidence type="ECO:0000256" key="1">
    <source>
        <dbReference type="ARBA" id="ARBA00004123"/>
    </source>
</evidence>
<dbReference type="SUPFAM" id="SSF57667">
    <property type="entry name" value="beta-beta-alpha zinc fingers"/>
    <property type="match status" value="1"/>
</dbReference>
<reference evidence="11" key="1">
    <citation type="journal article" date="2018" name="Gigascience">
        <title>Genome assembly of the Pink Ipe (Handroanthus impetiginosus, Bignoniaceae), a highly valued, ecologically keystone Neotropical timber forest tree.</title>
        <authorList>
            <person name="Silva-Junior O.B."/>
            <person name="Grattapaglia D."/>
            <person name="Novaes E."/>
            <person name="Collevatti R.G."/>
        </authorList>
    </citation>
    <scope>NUCLEOTIDE SEQUENCE [LARGE SCALE GENOMIC DNA]</scope>
    <source>
        <strain evidence="11">cv. UFG-1</strain>
    </source>
</reference>
<comment type="subcellular location">
    <subcellularLocation>
        <location evidence="1">Nucleus</location>
    </subcellularLocation>
</comment>
<dbReference type="STRING" id="429701.A0A2G9GQU1"/>
<keyword evidence="3 8" id="KW-0863">Zinc-finger</keyword>
<evidence type="ECO:0000256" key="6">
    <source>
        <dbReference type="ARBA" id="ARBA00023163"/>
    </source>
</evidence>
<feature type="domain" description="C2H2-type" evidence="9">
    <location>
        <begin position="31"/>
        <end position="58"/>
    </location>
</feature>
<gene>
    <name evidence="10" type="ORF">CDL12_19831</name>
</gene>